<evidence type="ECO:0000313" key="2">
    <source>
        <dbReference type="Proteomes" id="UP000249375"/>
    </source>
</evidence>
<dbReference type="EMBL" id="CP033459">
    <property type="protein sequence ID" value="QFQ13339.1"/>
    <property type="molecule type" value="Genomic_DNA"/>
</dbReference>
<proteinExistence type="predicted"/>
<gene>
    <name evidence="1" type="ORF">C7Y71_010145</name>
</gene>
<keyword evidence="2" id="KW-1185">Reference proteome</keyword>
<organism evidence="1 2">
    <name type="scientific">Pseudoprevotella muciniphila</name>
    <dbReference type="NCBI Taxonomy" id="2133944"/>
    <lineage>
        <taxon>Bacteria</taxon>
        <taxon>Pseudomonadati</taxon>
        <taxon>Bacteroidota</taxon>
        <taxon>Bacteroidia</taxon>
        <taxon>Bacteroidales</taxon>
        <taxon>Prevotellaceae</taxon>
        <taxon>Pseudoprevotella</taxon>
    </lineage>
</organism>
<dbReference type="OrthoDB" id="1073364at2"/>
<sequence length="100" mass="11655">MLHPKFIISENGELRLGRVRLHEDLVRKGEKDCYGGGYYEIDIINNVMLLYDESGDYGEPMWNVFDTIKVSKAYRGLRIVYRPEKDSQAGEIEITNFCYV</sequence>
<dbReference type="AlphaFoldDB" id="A0A5P8E8I5"/>
<protein>
    <submittedName>
        <fullName evidence="1">Uncharacterized protein</fullName>
    </submittedName>
</protein>
<name>A0A5P8E8I5_9BACT</name>
<reference evidence="1 2" key="1">
    <citation type="submission" date="2018-11" db="EMBL/GenBank/DDBJ databases">
        <authorList>
            <person name="Na S.W."/>
            <person name="Baik M."/>
        </authorList>
    </citation>
    <scope>NUCLEOTIDE SEQUENCE [LARGE SCALE GENOMIC DNA]</scope>
    <source>
        <strain evidence="1 2">E39</strain>
    </source>
</reference>
<accession>A0A5P8E8I5</accession>
<dbReference type="Proteomes" id="UP000249375">
    <property type="component" value="Chromosome"/>
</dbReference>
<evidence type="ECO:0000313" key="1">
    <source>
        <dbReference type="EMBL" id="QFQ13339.1"/>
    </source>
</evidence>
<dbReference type="KEGG" id="alq:C7Y71_010145"/>
<dbReference type="RefSeq" id="WP_111897569.1">
    <property type="nucleotide sequence ID" value="NZ_CP033459.1"/>
</dbReference>